<evidence type="ECO:0000259" key="1">
    <source>
        <dbReference type="PROSITE" id="PS50994"/>
    </source>
</evidence>
<dbReference type="PANTHER" id="PTHR37984">
    <property type="entry name" value="PROTEIN CBG26694"/>
    <property type="match status" value="1"/>
</dbReference>
<dbReference type="InterPro" id="IPR036397">
    <property type="entry name" value="RNaseH_sf"/>
</dbReference>
<dbReference type="Proteomes" id="UP000038045">
    <property type="component" value="Unplaced"/>
</dbReference>
<dbReference type="InterPro" id="IPR012337">
    <property type="entry name" value="RNaseH-like_sf"/>
</dbReference>
<dbReference type="STRING" id="131310.A0A0N4Z1J4"/>
<accession>A0A0N4Z1J4</accession>
<sequence>MLRNFGIKRIPPPEAVDQFKCPGQYYYMDLVGKKKPSSDNRDYYIVSVIDNFIRAVTLLSLKNYDYDSLVPMLHRRVFMIRQYPKIIKTNNGGDSLNEKFKKYLNNFNIRHITTCPNHTRGNSQCERSFKIEADIISKVFCKLLASWAETLESVQFYMNIMVCKTTQTIPFFIEHMREPDTALSQMLQTYIFNTSDCSAYAILSAQQDTFGVGGSSGTAVWTPDGTLDSNFEFLPVTSGKFMKVSAIGCGTCPVPLTSSSCLPNSLTMA</sequence>
<dbReference type="InterPro" id="IPR001584">
    <property type="entry name" value="Integrase_cat-core"/>
</dbReference>
<dbReference type="GO" id="GO:0015074">
    <property type="term" value="P:DNA integration"/>
    <property type="evidence" value="ECO:0007669"/>
    <property type="project" value="InterPro"/>
</dbReference>
<evidence type="ECO:0000313" key="2">
    <source>
        <dbReference type="Proteomes" id="UP000038045"/>
    </source>
</evidence>
<keyword evidence="2" id="KW-1185">Reference proteome</keyword>
<dbReference type="InterPro" id="IPR050951">
    <property type="entry name" value="Retrovirus_Pol_polyprotein"/>
</dbReference>
<dbReference type="AlphaFoldDB" id="A0A0N4Z1J4"/>
<dbReference type="SUPFAM" id="SSF53098">
    <property type="entry name" value="Ribonuclease H-like"/>
    <property type="match status" value="1"/>
</dbReference>
<feature type="domain" description="Integrase catalytic" evidence="1">
    <location>
        <begin position="18"/>
        <end position="178"/>
    </location>
</feature>
<name>A0A0N4Z1J4_PARTI</name>
<reference evidence="3" key="1">
    <citation type="submission" date="2017-02" db="UniProtKB">
        <authorList>
            <consortium name="WormBaseParasite"/>
        </authorList>
    </citation>
    <scope>IDENTIFICATION</scope>
</reference>
<dbReference type="WBParaSite" id="PTRK_0000067100.1">
    <property type="protein sequence ID" value="PTRK_0000067100.1"/>
    <property type="gene ID" value="PTRK_0000067100"/>
</dbReference>
<protein>
    <submittedName>
        <fullName evidence="3">Integrase catalytic domain-containing protein</fullName>
    </submittedName>
</protein>
<dbReference type="GO" id="GO:0003676">
    <property type="term" value="F:nucleic acid binding"/>
    <property type="evidence" value="ECO:0007669"/>
    <property type="project" value="InterPro"/>
</dbReference>
<proteinExistence type="predicted"/>
<evidence type="ECO:0000313" key="3">
    <source>
        <dbReference type="WBParaSite" id="PTRK_0000067100.1"/>
    </source>
</evidence>
<organism evidence="2 3">
    <name type="scientific">Parastrongyloides trichosuri</name>
    <name type="common">Possum-specific nematode worm</name>
    <dbReference type="NCBI Taxonomy" id="131310"/>
    <lineage>
        <taxon>Eukaryota</taxon>
        <taxon>Metazoa</taxon>
        <taxon>Ecdysozoa</taxon>
        <taxon>Nematoda</taxon>
        <taxon>Chromadorea</taxon>
        <taxon>Rhabditida</taxon>
        <taxon>Tylenchina</taxon>
        <taxon>Panagrolaimomorpha</taxon>
        <taxon>Strongyloidoidea</taxon>
        <taxon>Strongyloididae</taxon>
        <taxon>Parastrongyloides</taxon>
    </lineage>
</organism>
<dbReference type="Gene3D" id="3.30.420.10">
    <property type="entry name" value="Ribonuclease H-like superfamily/Ribonuclease H"/>
    <property type="match status" value="1"/>
</dbReference>
<dbReference type="PROSITE" id="PS50994">
    <property type="entry name" value="INTEGRASE"/>
    <property type="match status" value="1"/>
</dbReference>
<dbReference type="PANTHER" id="PTHR37984:SF5">
    <property type="entry name" value="PROTEIN NYNRIN-LIKE"/>
    <property type="match status" value="1"/>
</dbReference>